<dbReference type="GO" id="GO:0008168">
    <property type="term" value="F:methyltransferase activity"/>
    <property type="evidence" value="ECO:0007669"/>
    <property type="project" value="UniProtKB-KW"/>
</dbReference>
<dbReference type="RefSeq" id="WP_043986998.1">
    <property type="nucleotide sequence ID" value="NZ_JXST01000030.1"/>
</dbReference>
<keyword evidence="11" id="KW-0808">Transferase</keyword>
<dbReference type="InterPro" id="IPR013785">
    <property type="entry name" value="Aldolase_TIM"/>
</dbReference>
<dbReference type="GO" id="GO:0046872">
    <property type="term" value="F:metal ion binding"/>
    <property type="evidence" value="ECO:0007669"/>
    <property type="project" value="UniProtKB-KW"/>
</dbReference>
<dbReference type="Gene3D" id="3.40.50.720">
    <property type="entry name" value="NAD(P)-binding Rossmann-like Domain"/>
    <property type="match status" value="1"/>
</dbReference>
<dbReference type="OrthoDB" id="3169239at2"/>
<evidence type="ECO:0000256" key="4">
    <source>
        <dbReference type="ARBA" id="ARBA00022630"/>
    </source>
</evidence>
<evidence type="ECO:0000313" key="12">
    <source>
        <dbReference type="Proteomes" id="UP000032221"/>
    </source>
</evidence>
<keyword evidence="12" id="KW-1185">Reference proteome</keyword>
<dbReference type="EMBL" id="JXST01000030">
    <property type="protein sequence ID" value="KIU15251.1"/>
    <property type="molecule type" value="Genomic_DNA"/>
</dbReference>
<evidence type="ECO:0000259" key="10">
    <source>
        <dbReference type="Pfam" id="PF00724"/>
    </source>
</evidence>
<keyword evidence="9" id="KW-0411">Iron-sulfur</keyword>
<evidence type="ECO:0000256" key="5">
    <source>
        <dbReference type="ARBA" id="ARBA00022643"/>
    </source>
</evidence>
<sequence>MAHQLIDPLLQPFQLKNMNLRNRVVSTSHEPSYTEDGMPKRRYRLYHEEKAKGGISLTMMGGSAVVAPDSPSAFGNLHVYKDEIVPWLSELAYGVHEHGAAVMCQITHLGRRTSNYDGDWLPVVYPSAIREPAHRSFPKVAEEWDMDRIVKAYADATARCRAAGLDGIELEAYTHLLDAFWSPLTNHRDDEYGMGSMEDRLRFPLRVIRAVREAAGPDFAVGIRMSLDEDLPGGLQYEDGIEIAKRLVPEGIDFISVIKGYMASDEALSRVIPPMGTPVAPHLSFAGQVKKELGIPVMHAARINDVATARHAIRDGLLDLVGMTRAHIADPHIVAKIQAGEEDRIRPCVGATYCLDEIYQNRDAKCVHNPSTGREDRLPHHVSKATGPARTAVVIGAGPAGLEAARVLGERGHRVVVFEAADTPGGQVKIAASSPRRRDLISIIEWRLDECKLLGVDIRTSRYVDVDEVLAENPDIVVVATGGVPNTEFLTEGANLVTDGWDVLCGAVHPRGEVMLYDDNGGHPGLDATEVLARSGVAVEFVTPERTLAPDVGGVNYPGYFKVFAEHDVHVTLNERLTAVRRKDGRLEVDLYNEYAHATRQRMVDHVVVEHGTLPSDELYFGLVAGSTNLGEVDQQALLNLQPQDVVRNPGGGYQLFRIGDAVASRNIHAAIYDAFRLCLVL</sequence>
<proteinExistence type="inferred from homology"/>
<comment type="similarity">
    <text evidence="3">In the N-terminal section; belongs to the NADH:flavin oxidoreductase/NADH oxidase family.</text>
</comment>
<keyword evidence="7" id="KW-0560">Oxidoreductase</keyword>
<dbReference type="GO" id="GO:0032259">
    <property type="term" value="P:methylation"/>
    <property type="evidence" value="ECO:0007669"/>
    <property type="project" value="UniProtKB-KW"/>
</dbReference>
<dbReference type="SUPFAM" id="SSF51395">
    <property type="entry name" value="FMN-linked oxidoreductases"/>
    <property type="match status" value="1"/>
</dbReference>
<comment type="caution">
    <text evidence="11">The sequence shown here is derived from an EMBL/GenBank/DDBJ whole genome shotgun (WGS) entry which is preliminary data.</text>
</comment>
<evidence type="ECO:0000313" key="11">
    <source>
        <dbReference type="EMBL" id="KIU15251.1"/>
    </source>
</evidence>
<dbReference type="GO" id="GO:0033543">
    <property type="term" value="P:fatty acid beta-oxidation, unsaturated, even number, reductase/isomerase pathway"/>
    <property type="evidence" value="ECO:0007669"/>
    <property type="project" value="TreeGrafter"/>
</dbReference>
<dbReference type="PANTHER" id="PTHR42917:SF2">
    <property type="entry name" value="2,4-DIENOYL-COA REDUCTASE [(2E)-ENOYL-COA-PRODUCING]"/>
    <property type="match status" value="1"/>
</dbReference>
<dbReference type="Gene3D" id="3.50.50.60">
    <property type="entry name" value="FAD/NAD(P)-binding domain"/>
    <property type="match status" value="1"/>
</dbReference>
<protein>
    <submittedName>
        <fullName evidence="11">N-methylproline demethylase</fullName>
    </submittedName>
</protein>
<keyword evidence="8" id="KW-0408">Iron</keyword>
<dbReference type="InterPro" id="IPR051793">
    <property type="entry name" value="NADH:flavin_oxidoreductase"/>
</dbReference>
<feature type="domain" description="NADH:flavin oxidoreductase/NADH oxidase N-terminal" evidence="10">
    <location>
        <begin position="9"/>
        <end position="342"/>
    </location>
</feature>
<dbReference type="InterPro" id="IPR001155">
    <property type="entry name" value="OxRdtase_FMN_N"/>
</dbReference>
<dbReference type="GO" id="GO:0010181">
    <property type="term" value="F:FMN binding"/>
    <property type="evidence" value="ECO:0007669"/>
    <property type="project" value="InterPro"/>
</dbReference>
<dbReference type="Gene3D" id="3.20.20.70">
    <property type="entry name" value="Aldolase class I"/>
    <property type="match status" value="1"/>
</dbReference>
<evidence type="ECO:0000256" key="3">
    <source>
        <dbReference type="ARBA" id="ARBA00011048"/>
    </source>
</evidence>
<gene>
    <name evidence="11" type="ORF">TL10_20070</name>
</gene>
<dbReference type="PATRIC" id="fig|280871.6.peg.4158"/>
<dbReference type="Proteomes" id="UP000032221">
    <property type="component" value="Unassembled WGS sequence"/>
</dbReference>
<keyword evidence="5" id="KW-0288">FMN</keyword>
<organism evidence="11 12">
    <name type="scientific">Mycolicibacterium llatzerense</name>
    <dbReference type="NCBI Taxonomy" id="280871"/>
    <lineage>
        <taxon>Bacteria</taxon>
        <taxon>Bacillati</taxon>
        <taxon>Actinomycetota</taxon>
        <taxon>Actinomycetes</taxon>
        <taxon>Mycobacteriales</taxon>
        <taxon>Mycobacteriaceae</taxon>
        <taxon>Mycolicibacterium</taxon>
    </lineage>
</organism>
<name>A0A0D1LGT8_9MYCO</name>
<evidence type="ECO:0000256" key="1">
    <source>
        <dbReference type="ARBA" id="ARBA00001917"/>
    </source>
</evidence>
<dbReference type="InterPro" id="IPR036188">
    <property type="entry name" value="FAD/NAD-bd_sf"/>
</dbReference>
<dbReference type="GO" id="GO:0008670">
    <property type="term" value="F:2,4-dienoyl-CoA reductase (NADPH) activity"/>
    <property type="evidence" value="ECO:0007669"/>
    <property type="project" value="TreeGrafter"/>
</dbReference>
<evidence type="ECO:0000256" key="7">
    <source>
        <dbReference type="ARBA" id="ARBA00023002"/>
    </source>
</evidence>
<evidence type="ECO:0000256" key="8">
    <source>
        <dbReference type="ARBA" id="ARBA00023004"/>
    </source>
</evidence>
<accession>A0A0D1LGT8</accession>
<dbReference type="PRINTS" id="PR00419">
    <property type="entry name" value="ADXRDTASE"/>
</dbReference>
<dbReference type="AlphaFoldDB" id="A0A0D1LGT8"/>
<dbReference type="SUPFAM" id="SSF51905">
    <property type="entry name" value="FAD/NAD(P)-binding domain"/>
    <property type="match status" value="1"/>
</dbReference>
<dbReference type="STRING" id="280871.TL10_20070"/>
<keyword evidence="4" id="KW-0285">Flavoprotein</keyword>
<dbReference type="GO" id="GO:0051536">
    <property type="term" value="F:iron-sulfur cluster binding"/>
    <property type="evidence" value="ECO:0007669"/>
    <property type="project" value="UniProtKB-KW"/>
</dbReference>
<evidence type="ECO:0000256" key="2">
    <source>
        <dbReference type="ARBA" id="ARBA00001966"/>
    </source>
</evidence>
<evidence type="ECO:0000256" key="9">
    <source>
        <dbReference type="ARBA" id="ARBA00023014"/>
    </source>
</evidence>
<comment type="cofactor">
    <cofactor evidence="1">
        <name>FMN</name>
        <dbReference type="ChEBI" id="CHEBI:58210"/>
    </cofactor>
</comment>
<dbReference type="Pfam" id="PF00724">
    <property type="entry name" value="Oxidored_FMN"/>
    <property type="match status" value="1"/>
</dbReference>
<dbReference type="CDD" id="cd04734">
    <property type="entry name" value="OYE_like_3_FMN"/>
    <property type="match status" value="1"/>
</dbReference>
<comment type="cofactor">
    <cofactor evidence="2">
        <name>[4Fe-4S] cluster</name>
        <dbReference type="ChEBI" id="CHEBI:49883"/>
    </cofactor>
</comment>
<keyword evidence="6" id="KW-0479">Metal-binding</keyword>
<dbReference type="PANTHER" id="PTHR42917">
    <property type="entry name" value="2,4-DIENOYL-COA REDUCTASE"/>
    <property type="match status" value="1"/>
</dbReference>
<dbReference type="Pfam" id="PF13450">
    <property type="entry name" value="NAD_binding_8"/>
    <property type="match status" value="1"/>
</dbReference>
<reference evidence="11 12" key="1">
    <citation type="submission" date="2015-01" db="EMBL/GenBank/DDBJ databases">
        <title>Genome sequence of Mycobacterium llatzerense and Mycobacterium immunogenum recovered from brain abscess.</title>
        <authorList>
            <person name="Greninger A.L."/>
            <person name="Langelier C."/>
            <person name="Cunningham G."/>
            <person name="Chiu C.Y."/>
            <person name="Miller S."/>
        </authorList>
    </citation>
    <scope>NUCLEOTIDE SEQUENCE [LARGE SCALE GENOMIC DNA]</scope>
    <source>
        <strain evidence="11 12">CLUC14</strain>
    </source>
</reference>
<keyword evidence="11" id="KW-0489">Methyltransferase</keyword>
<evidence type="ECO:0000256" key="6">
    <source>
        <dbReference type="ARBA" id="ARBA00022723"/>
    </source>
</evidence>